<dbReference type="Pfam" id="PF13181">
    <property type="entry name" value="TPR_8"/>
    <property type="match status" value="1"/>
</dbReference>
<protein>
    <submittedName>
        <fullName evidence="4">Tetratricopeptide repeat protein</fullName>
    </submittedName>
</protein>
<reference evidence="4 5" key="1">
    <citation type="submission" date="2020-10" db="EMBL/GenBank/DDBJ databases">
        <title>Connecting structure to function with the recovery of over 1000 high-quality activated sludge metagenome-assembled genomes encoding full-length rRNA genes using long-read sequencing.</title>
        <authorList>
            <person name="Singleton C.M."/>
            <person name="Petriglieri F."/>
            <person name="Kristensen J.M."/>
            <person name="Kirkegaard R.H."/>
            <person name="Michaelsen T.Y."/>
            <person name="Andersen M.H."/>
            <person name="Karst S.M."/>
            <person name="Dueholm M.S."/>
            <person name="Nielsen P.H."/>
            <person name="Albertsen M."/>
        </authorList>
    </citation>
    <scope>NUCLEOTIDE SEQUENCE [LARGE SCALE GENOMIC DNA]</scope>
    <source>
        <strain evidence="4">OdNE_18-Q3-R46-58_MAXAC.008</strain>
    </source>
</reference>
<dbReference type="SMART" id="SM00028">
    <property type="entry name" value="TPR"/>
    <property type="match status" value="4"/>
</dbReference>
<dbReference type="PANTHER" id="PTHR45831:SF2">
    <property type="entry name" value="LD24721P"/>
    <property type="match status" value="1"/>
</dbReference>
<keyword evidence="1" id="KW-0677">Repeat</keyword>
<dbReference type="GO" id="GO:0060090">
    <property type="term" value="F:molecular adaptor activity"/>
    <property type="evidence" value="ECO:0007669"/>
    <property type="project" value="TreeGrafter"/>
</dbReference>
<dbReference type="Pfam" id="PF00515">
    <property type="entry name" value="TPR_1"/>
    <property type="match status" value="1"/>
</dbReference>
<evidence type="ECO:0000256" key="2">
    <source>
        <dbReference type="ARBA" id="ARBA00022803"/>
    </source>
</evidence>
<keyword evidence="2 3" id="KW-0802">TPR repeat</keyword>
<evidence type="ECO:0000313" key="5">
    <source>
        <dbReference type="Proteomes" id="UP000709959"/>
    </source>
</evidence>
<accession>A0A936F231</accession>
<dbReference type="AlphaFoldDB" id="A0A936F231"/>
<dbReference type="InterPro" id="IPR011990">
    <property type="entry name" value="TPR-like_helical_dom_sf"/>
</dbReference>
<dbReference type="GO" id="GO:0006620">
    <property type="term" value="P:post-translational protein targeting to endoplasmic reticulum membrane"/>
    <property type="evidence" value="ECO:0007669"/>
    <property type="project" value="TreeGrafter"/>
</dbReference>
<feature type="repeat" description="TPR" evidence="3">
    <location>
        <begin position="117"/>
        <end position="150"/>
    </location>
</feature>
<organism evidence="4 5">
    <name type="scientific">Candidatus Geothrix odensensis</name>
    <dbReference type="NCBI Taxonomy" id="2954440"/>
    <lineage>
        <taxon>Bacteria</taxon>
        <taxon>Pseudomonadati</taxon>
        <taxon>Acidobacteriota</taxon>
        <taxon>Holophagae</taxon>
        <taxon>Holophagales</taxon>
        <taxon>Holophagaceae</taxon>
        <taxon>Geothrix</taxon>
    </lineage>
</organism>
<comment type="caution">
    <text evidence="4">The sequence shown here is derived from an EMBL/GenBank/DDBJ whole genome shotgun (WGS) entry which is preliminary data.</text>
</comment>
<dbReference type="GO" id="GO:0016020">
    <property type="term" value="C:membrane"/>
    <property type="evidence" value="ECO:0007669"/>
    <property type="project" value="TreeGrafter"/>
</dbReference>
<dbReference type="GO" id="GO:0072380">
    <property type="term" value="C:TRC complex"/>
    <property type="evidence" value="ECO:0007669"/>
    <property type="project" value="TreeGrafter"/>
</dbReference>
<dbReference type="InterPro" id="IPR047150">
    <property type="entry name" value="SGT"/>
</dbReference>
<sequence length="173" mass="19887">MSDAQDRQAKRQEAMEWVGKAYQLHMKGEVEKAIGLYTKSIEICPTAEAFTFRGWARSFEKDYAAAIEDCHRAIDLDPEFGNPYNDIGAYYVEQDEPDEAIPWLRMALKAKRYESYCFPHFNLGRVFEAKGQFDKALEHFRQALEENPRYALAAKAVERVKGKLAARNPEAIT</sequence>
<proteinExistence type="predicted"/>
<evidence type="ECO:0000256" key="3">
    <source>
        <dbReference type="PROSITE-ProRule" id="PRU00339"/>
    </source>
</evidence>
<evidence type="ECO:0000256" key="1">
    <source>
        <dbReference type="ARBA" id="ARBA00022737"/>
    </source>
</evidence>
<dbReference type="SUPFAM" id="SSF48452">
    <property type="entry name" value="TPR-like"/>
    <property type="match status" value="1"/>
</dbReference>
<dbReference type="InterPro" id="IPR019734">
    <property type="entry name" value="TPR_rpt"/>
</dbReference>
<name>A0A936F231_9BACT</name>
<dbReference type="PANTHER" id="PTHR45831">
    <property type="entry name" value="LD24721P"/>
    <property type="match status" value="1"/>
</dbReference>
<dbReference type="Gene3D" id="1.25.40.10">
    <property type="entry name" value="Tetratricopeptide repeat domain"/>
    <property type="match status" value="2"/>
</dbReference>
<evidence type="ECO:0000313" key="4">
    <source>
        <dbReference type="EMBL" id="MBK8572400.1"/>
    </source>
</evidence>
<dbReference type="EMBL" id="JADKCH010000005">
    <property type="protein sequence ID" value="MBK8572400.1"/>
    <property type="molecule type" value="Genomic_DNA"/>
</dbReference>
<feature type="repeat" description="TPR" evidence="3">
    <location>
        <begin position="47"/>
        <end position="80"/>
    </location>
</feature>
<dbReference type="PROSITE" id="PS50293">
    <property type="entry name" value="TPR_REGION"/>
    <property type="match status" value="1"/>
</dbReference>
<dbReference type="PROSITE" id="PS50005">
    <property type="entry name" value="TPR"/>
    <property type="match status" value="2"/>
</dbReference>
<dbReference type="Proteomes" id="UP000709959">
    <property type="component" value="Unassembled WGS sequence"/>
</dbReference>
<gene>
    <name evidence="4" type="ORF">IPN91_07060</name>
</gene>